<organism evidence="1 2">
    <name type="scientific">Chondromyces crocatus</name>
    <dbReference type="NCBI Taxonomy" id="52"/>
    <lineage>
        <taxon>Bacteria</taxon>
        <taxon>Pseudomonadati</taxon>
        <taxon>Myxococcota</taxon>
        <taxon>Polyangia</taxon>
        <taxon>Polyangiales</taxon>
        <taxon>Polyangiaceae</taxon>
        <taxon>Chondromyces</taxon>
    </lineage>
</organism>
<dbReference type="OrthoDB" id="7059163at2"/>
<proteinExistence type="predicted"/>
<dbReference type="Proteomes" id="UP000067626">
    <property type="component" value="Chromosome"/>
</dbReference>
<evidence type="ECO:0000313" key="1">
    <source>
        <dbReference type="EMBL" id="AKT42168.1"/>
    </source>
</evidence>
<reference evidence="1 2" key="1">
    <citation type="submission" date="2015-07" db="EMBL/GenBank/DDBJ databases">
        <title>Genome analysis of myxobacterium Chondromyces crocatus Cm c5 reveals a high potential for natural compound synthesis and the genetic basis for the loss of fruiting body formation.</title>
        <authorList>
            <person name="Zaburannyi N."/>
            <person name="Bunk B."/>
            <person name="Maier J."/>
            <person name="Overmann J."/>
            <person name="Mueller R."/>
        </authorList>
    </citation>
    <scope>NUCLEOTIDE SEQUENCE [LARGE SCALE GENOMIC DNA]</scope>
    <source>
        <strain evidence="1 2">Cm c5</strain>
    </source>
</reference>
<gene>
    <name evidence="1" type="ORF">CMC5_063910</name>
</gene>
<dbReference type="InterPro" id="IPR014710">
    <property type="entry name" value="RmlC-like_jellyroll"/>
</dbReference>
<evidence type="ECO:0000313" key="2">
    <source>
        <dbReference type="Proteomes" id="UP000067626"/>
    </source>
</evidence>
<dbReference type="RefSeq" id="WP_050433836.1">
    <property type="nucleotide sequence ID" value="NZ_CP012159.1"/>
</dbReference>
<dbReference type="AlphaFoldDB" id="A0A0K1ENJ7"/>
<name>A0A0K1ENJ7_CHOCO</name>
<accession>A0A0K1ENJ7</accession>
<dbReference type="Gene3D" id="2.60.120.10">
    <property type="entry name" value="Jelly Rolls"/>
    <property type="match status" value="1"/>
</dbReference>
<protein>
    <recommendedName>
        <fullName evidence="3">Cysteine dioxygenase</fullName>
    </recommendedName>
</protein>
<dbReference type="SUPFAM" id="SSF51182">
    <property type="entry name" value="RmlC-like cupins"/>
    <property type="match status" value="1"/>
</dbReference>
<dbReference type="EMBL" id="CP012159">
    <property type="protein sequence ID" value="AKT42168.1"/>
    <property type="molecule type" value="Genomic_DNA"/>
</dbReference>
<keyword evidence="2" id="KW-1185">Reference proteome</keyword>
<sequence>MTLVFRNRNPLPALFSEEAASRLARLSPRPERSFDAQPSASFAPDDRELLDGRLGVSEVPPELPEEVFTEYVFPIAGQGTIAFTITPRGPFRIILSGDKTPSSTDPVLVLDVGEKQTCFRKRNDQKPDSIIEATTAKDALLRRDVALTYWFSLDTQNRTLRFGLGEMLPALCVFEARLPPRAAGQEIDPYAYIAKIRHVALSGTPVPVPSDDFLWPVPVTVGLPGLVVPTDRITLDDIAANRCTTIANLDQASQVLYGTVAGAGITLDTADFPEFSAAIDRSIMTPGLWCFEKLKSKAEEFGGKPDPLKTYLRITIGPNQGDSPGSPYVLEIWPGGHYSPIHNHGKASAIIKVLHGQIWVELYPQLSPQVLDYYVEAAFQQGDVTFLSPRFYQVHKLINRNPPGRMTATIQCYRYPEDDTRHYEYFDYLDGNNAVQHFQPDSDSEFAAFKSLMRKEWAAR</sequence>
<dbReference type="InterPro" id="IPR011051">
    <property type="entry name" value="RmlC_Cupin_sf"/>
</dbReference>
<evidence type="ECO:0008006" key="3">
    <source>
        <dbReference type="Google" id="ProtNLM"/>
    </source>
</evidence>
<dbReference type="KEGG" id="ccro:CMC5_063910"/>